<name>A0A1W0CMZ8_9NEIS</name>
<evidence type="ECO:0000313" key="2">
    <source>
        <dbReference type="Proteomes" id="UP000192721"/>
    </source>
</evidence>
<protein>
    <submittedName>
        <fullName evidence="1">Uncharacterized protein</fullName>
    </submittedName>
</protein>
<dbReference type="EMBL" id="MUKV01000024">
    <property type="protein sequence ID" value="OQS36119.1"/>
    <property type="molecule type" value="Genomic_DNA"/>
</dbReference>
<organism evidence="1 2">
    <name type="scientific">Chromobacterium haemolyticum</name>
    <dbReference type="NCBI Taxonomy" id="394935"/>
    <lineage>
        <taxon>Bacteria</taxon>
        <taxon>Pseudomonadati</taxon>
        <taxon>Pseudomonadota</taxon>
        <taxon>Betaproteobacteria</taxon>
        <taxon>Neisseriales</taxon>
        <taxon>Chromobacteriaceae</taxon>
        <taxon>Chromobacterium</taxon>
    </lineage>
</organism>
<sequence>MHTPEPWRVGETYDNDGHLETVISAMGGRASVAIALDFGANNPEMRNANCRRIVACVNALKGVSTEALEAGGQIRLAVDKQVAKKLAEHSQLLAALENLLATVKGQKPGAFADAERQALAAITAAKPE</sequence>
<dbReference type="Proteomes" id="UP000192721">
    <property type="component" value="Unassembled WGS sequence"/>
</dbReference>
<proteinExistence type="predicted"/>
<evidence type="ECO:0000313" key="1">
    <source>
        <dbReference type="EMBL" id="OQS36119.1"/>
    </source>
</evidence>
<gene>
    <name evidence="1" type="ORF">B0T45_16695</name>
</gene>
<dbReference type="RefSeq" id="WP_081556247.1">
    <property type="nucleotide sequence ID" value="NZ_MUKV01000024.1"/>
</dbReference>
<reference evidence="1 2" key="1">
    <citation type="submission" date="2017-02" db="EMBL/GenBank/DDBJ databases">
        <title>Chromobacterium haemolyticum H5244.</title>
        <authorList>
            <person name="Gulvik C.A."/>
        </authorList>
    </citation>
    <scope>NUCLEOTIDE SEQUENCE [LARGE SCALE GENOMIC DNA]</scope>
    <source>
        <strain evidence="1 2">H5244</strain>
    </source>
</reference>
<accession>A0A1W0CMZ8</accession>
<comment type="caution">
    <text evidence="1">The sequence shown here is derived from an EMBL/GenBank/DDBJ whole genome shotgun (WGS) entry which is preliminary data.</text>
</comment>
<dbReference type="AlphaFoldDB" id="A0A1W0CMZ8"/>